<reference evidence="1 2" key="1">
    <citation type="journal article" date="2019" name="Arch. Virol.">
        <title>A novel jumbo Tenacibaculum maritimum lytic phage with head-fiber-like appendages.</title>
        <authorList>
            <person name="Kawato Y."/>
            <person name="Istiqomah I."/>
            <person name="Gaafar A.Y."/>
            <person name="Hanaoka M."/>
            <person name="Ishimaru K."/>
            <person name="Yasuike M."/>
            <person name="Nishiki I."/>
            <person name="Nakamura Y."/>
            <person name="Fujiwara A."/>
            <person name="Nakai T."/>
        </authorList>
    </citation>
    <scope>NUCLEOTIDE SEQUENCE [LARGE SCALE GENOMIC DNA]</scope>
    <source>
        <strain evidence="1 2">PTm5</strain>
    </source>
</reference>
<organism evidence="1 2">
    <name type="scientific">Tenacibaculum phage PTm5</name>
    <dbReference type="NCBI Taxonomy" id="2547426"/>
    <lineage>
        <taxon>Viruses</taxon>
        <taxon>Duplodnaviria</taxon>
        <taxon>Heunggongvirae</taxon>
        <taxon>Uroviricota</taxon>
        <taxon>Caudoviricetes</taxon>
        <taxon>Shirahamavirus</taxon>
        <taxon>Shirahamavirus PTm1</taxon>
    </lineage>
</organism>
<evidence type="ECO:0000313" key="1">
    <source>
        <dbReference type="EMBL" id="BBI90804.1"/>
    </source>
</evidence>
<accession>A0A5S9C1E7</accession>
<dbReference type="EMBL" id="AP019525">
    <property type="protein sequence ID" value="BBI90804.1"/>
    <property type="molecule type" value="Genomic_DNA"/>
</dbReference>
<dbReference type="Proteomes" id="UP000424080">
    <property type="component" value="Segment"/>
</dbReference>
<protein>
    <submittedName>
        <fullName evidence="1">Uncharacterized protein</fullName>
    </submittedName>
</protein>
<evidence type="ECO:0000313" key="2">
    <source>
        <dbReference type="Proteomes" id="UP000424080"/>
    </source>
</evidence>
<name>A0A5S9C1E7_9CAUD</name>
<proteinExistence type="predicted"/>
<sequence>MENLLLGVVIIFISEYLYSVYQKKQNDKRDEALVSIIENIMTDETLDLDTKISKSFELCIQKGEVSSMAYEMIDIFSKTVNQNK</sequence>